<dbReference type="GO" id="GO:0030127">
    <property type="term" value="C:COPII vesicle coat"/>
    <property type="evidence" value="ECO:0007669"/>
    <property type="project" value="InterPro"/>
</dbReference>
<accession>A0A7J0DDS3</accession>
<organism evidence="2 3">
    <name type="scientific">Actinidia rufa</name>
    <dbReference type="NCBI Taxonomy" id="165716"/>
    <lineage>
        <taxon>Eukaryota</taxon>
        <taxon>Viridiplantae</taxon>
        <taxon>Streptophyta</taxon>
        <taxon>Embryophyta</taxon>
        <taxon>Tracheophyta</taxon>
        <taxon>Spermatophyta</taxon>
        <taxon>Magnoliopsida</taxon>
        <taxon>eudicotyledons</taxon>
        <taxon>Gunneridae</taxon>
        <taxon>Pentapetalae</taxon>
        <taxon>asterids</taxon>
        <taxon>Ericales</taxon>
        <taxon>Actinidiaceae</taxon>
        <taxon>Actinidia</taxon>
    </lineage>
</organism>
<dbReference type="SUPFAM" id="SSF82919">
    <property type="entry name" value="Zn-finger domain of Sec23/24"/>
    <property type="match status" value="1"/>
</dbReference>
<reference evidence="3" key="1">
    <citation type="submission" date="2019-07" db="EMBL/GenBank/DDBJ databases">
        <title>De Novo Assembly of kiwifruit Actinidia rufa.</title>
        <authorList>
            <person name="Sugita-Konishi S."/>
            <person name="Sato K."/>
            <person name="Mori E."/>
            <person name="Abe Y."/>
            <person name="Kisaki G."/>
            <person name="Hamano K."/>
            <person name="Suezawa K."/>
            <person name="Otani M."/>
            <person name="Fukuda T."/>
            <person name="Manabe T."/>
            <person name="Gomi K."/>
            <person name="Tabuchi M."/>
            <person name="Akimitsu K."/>
            <person name="Kataoka I."/>
        </authorList>
    </citation>
    <scope>NUCLEOTIDE SEQUENCE [LARGE SCALE GENOMIC DNA]</scope>
    <source>
        <strain evidence="3">cv. Fuchu</strain>
    </source>
</reference>
<dbReference type="SUPFAM" id="SSF53300">
    <property type="entry name" value="vWA-like"/>
    <property type="match status" value="1"/>
</dbReference>
<protein>
    <recommendedName>
        <fullName evidence="1">Sec23/Sec24 trunk domain-containing protein</fullName>
    </recommendedName>
</protein>
<keyword evidence="3" id="KW-1185">Reference proteome</keyword>
<dbReference type="OrthoDB" id="1742195at2759"/>
<comment type="caution">
    <text evidence="2">The sequence shown here is derived from an EMBL/GenBank/DDBJ whole genome shotgun (WGS) entry which is preliminary data.</text>
</comment>
<dbReference type="GO" id="GO:0070971">
    <property type="term" value="C:endoplasmic reticulum exit site"/>
    <property type="evidence" value="ECO:0007669"/>
    <property type="project" value="TreeGrafter"/>
</dbReference>
<proteinExistence type="predicted"/>
<dbReference type="GO" id="GO:0006886">
    <property type="term" value="P:intracellular protein transport"/>
    <property type="evidence" value="ECO:0007669"/>
    <property type="project" value="InterPro"/>
</dbReference>
<name>A0A7J0DDS3_9ERIC</name>
<dbReference type="GO" id="GO:0008270">
    <property type="term" value="F:zinc ion binding"/>
    <property type="evidence" value="ECO:0007669"/>
    <property type="project" value="InterPro"/>
</dbReference>
<evidence type="ECO:0000313" key="3">
    <source>
        <dbReference type="Proteomes" id="UP000585474"/>
    </source>
</evidence>
<dbReference type="GO" id="GO:0000149">
    <property type="term" value="F:SNARE binding"/>
    <property type="evidence" value="ECO:0007669"/>
    <property type="project" value="TreeGrafter"/>
</dbReference>
<dbReference type="InterPro" id="IPR036174">
    <property type="entry name" value="Znf_Sec23_Sec24_sf"/>
</dbReference>
<dbReference type="InterPro" id="IPR050550">
    <property type="entry name" value="SEC23_SEC24_subfamily"/>
</dbReference>
<dbReference type="PANTHER" id="PTHR13803:SF4">
    <property type="entry name" value="SECRETORY 24CD, ISOFORM C"/>
    <property type="match status" value="1"/>
</dbReference>
<gene>
    <name evidence="2" type="ORF">Acr_00g0022020</name>
</gene>
<feature type="domain" description="Sec23/Sec24 trunk" evidence="1">
    <location>
        <begin position="62"/>
        <end position="98"/>
    </location>
</feature>
<dbReference type="Gene3D" id="3.40.50.410">
    <property type="entry name" value="von Willebrand factor, type A domain"/>
    <property type="match status" value="1"/>
</dbReference>
<dbReference type="InterPro" id="IPR036465">
    <property type="entry name" value="vWFA_dom_sf"/>
</dbReference>
<dbReference type="EMBL" id="BJWL01000161">
    <property type="protein sequence ID" value="GFS32325.1"/>
    <property type="molecule type" value="Genomic_DNA"/>
</dbReference>
<sequence length="176" mass="20100">MNLFLPSCFVKGYKLRFTDETPRDYQCNLGPDGRRRDADERPELCRGTVEFIATREYMVRDPMPAVFFFLIDVSMNAIQTGATAAACSAINQVISDLPAALGFFKGEGRFGMEWWRAFGNGWQARKTIFIETSWLTLVKSTLRDILWGYGEELKYHLVVWDTVCISIWDVMGVLSS</sequence>
<dbReference type="AlphaFoldDB" id="A0A7J0DDS3"/>
<dbReference type="Proteomes" id="UP000585474">
    <property type="component" value="Unassembled WGS sequence"/>
</dbReference>
<evidence type="ECO:0000259" key="1">
    <source>
        <dbReference type="Pfam" id="PF04811"/>
    </source>
</evidence>
<dbReference type="InterPro" id="IPR006896">
    <property type="entry name" value="Sec23/24_trunk_dom"/>
</dbReference>
<dbReference type="PANTHER" id="PTHR13803">
    <property type="entry name" value="SEC24-RELATED PROTEIN"/>
    <property type="match status" value="1"/>
</dbReference>
<dbReference type="Pfam" id="PF04811">
    <property type="entry name" value="Sec23_trunk"/>
    <property type="match status" value="1"/>
</dbReference>
<dbReference type="GO" id="GO:0090110">
    <property type="term" value="P:COPII-coated vesicle cargo loading"/>
    <property type="evidence" value="ECO:0007669"/>
    <property type="project" value="TreeGrafter"/>
</dbReference>
<evidence type="ECO:0000313" key="2">
    <source>
        <dbReference type="EMBL" id="GFS32325.1"/>
    </source>
</evidence>